<dbReference type="Pfam" id="PF13417">
    <property type="entry name" value="GST_N_3"/>
    <property type="match status" value="1"/>
</dbReference>
<dbReference type="InterPro" id="IPR010987">
    <property type="entry name" value="Glutathione-S-Trfase_C-like"/>
</dbReference>
<dbReference type="Proteomes" id="UP000605846">
    <property type="component" value="Unassembled WGS sequence"/>
</dbReference>
<keyword evidence="4" id="KW-1185">Reference proteome</keyword>
<comment type="caution">
    <text evidence="3">The sequence shown here is derived from an EMBL/GenBank/DDBJ whole genome shotgun (WGS) entry which is preliminary data.</text>
</comment>
<evidence type="ECO:0000259" key="2">
    <source>
        <dbReference type="PROSITE" id="PS50405"/>
    </source>
</evidence>
<dbReference type="InterPro" id="IPR004045">
    <property type="entry name" value="Glutathione_S-Trfase_N"/>
</dbReference>
<dbReference type="Pfam" id="PF13410">
    <property type="entry name" value="GST_C_2"/>
    <property type="match status" value="1"/>
</dbReference>
<evidence type="ECO:0008006" key="5">
    <source>
        <dbReference type="Google" id="ProtNLM"/>
    </source>
</evidence>
<dbReference type="PROSITE" id="PS50405">
    <property type="entry name" value="GST_CTER"/>
    <property type="match status" value="1"/>
</dbReference>
<dbReference type="InterPro" id="IPR036282">
    <property type="entry name" value="Glutathione-S-Trfase_C_sf"/>
</dbReference>
<dbReference type="Gene3D" id="1.20.1050.10">
    <property type="match status" value="1"/>
</dbReference>
<protein>
    <recommendedName>
        <fullName evidence="5">Glutathione S-transferase</fullName>
    </recommendedName>
</protein>
<dbReference type="PANTHER" id="PTHR45374:SF1">
    <property type="entry name" value="GLUTATHIONE S-TRANSFERASE TCHQD"/>
    <property type="match status" value="1"/>
</dbReference>
<dbReference type="EMBL" id="JABAYA010000118">
    <property type="protein sequence ID" value="KAF7724493.1"/>
    <property type="molecule type" value="Genomic_DNA"/>
</dbReference>
<proteinExistence type="predicted"/>
<feature type="domain" description="GST C-terminal" evidence="2">
    <location>
        <begin position="144"/>
        <end position="276"/>
    </location>
</feature>
<evidence type="ECO:0000313" key="4">
    <source>
        <dbReference type="Proteomes" id="UP000605846"/>
    </source>
</evidence>
<dbReference type="InterPro" id="IPR044617">
    <property type="entry name" value="TCHQD"/>
</dbReference>
<dbReference type="InterPro" id="IPR036249">
    <property type="entry name" value="Thioredoxin-like_sf"/>
</dbReference>
<reference evidence="3" key="1">
    <citation type="submission" date="2020-01" db="EMBL/GenBank/DDBJ databases">
        <title>Genome Sequencing of Three Apophysomyces-Like Fungal Strains Confirms a Novel Fungal Genus in the Mucoromycota with divergent Burkholderia-like Endosymbiotic Bacteria.</title>
        <authorList>
            <person name="Stajich J.E."/>
            <person name="Macias A.M."/>
            <person name="Carter-House D."/>
            <person name="Lovett B."/>
            <person name="Kasson L.R."/>
            <person name="Berry K."/>
            <person name="Grigoriev I."/>
            <person name="Chang Y."/>
            <person name="Spatafora J."/>
            <person name="Kasson M.T."/>
        </authorList>
    </citation>
    <scope>NUCLEOTIDE SEQUENCE</scope>
    <source>
        <strain evidence="3">NRRL A-21654</strain>
    </source>
</reference>
<organism evidence="3 4">
    <name type="scientific">Apophysomyces ossiformis</name>
    <dbReference type="NCBI Taxonomy" id="679940"/>
    <lineage>
        <taxon>Eukaryota</taxon>
        <taxon>Fungi</taxon>
        <taxon>Fungi incertae sedis</taxon>
        <taxon>Mucoromycota</taxon>
        <taxon>Mucoromycotina</taxon>
        <taxon>Mucoromycetes</taxon>
        <taxon>Mucorales</taxon>
        <taxon>Mucorineae</taxon>
        <taxon>Mucoraceae</taxon>
        <taxon>Apophysomyces</taxon>
    </lineage>
</organism>
<dbReference type="SUPFAM" id="SSF52833">
    <property type="entry name" value="Thioredoxin-like"/>
    <property type="match status" value="1"/>
</dbReference>
<evidence type="ECO:0000313" key="3">
    <source>
        <dbReference type="EMBL" id="KAF7724493.1"/>
    </source>
</evidence>
<dbReference type="OrthoDB" id="422574at2759"/>
<accession>A0A8H7EPN4</accession>
<evidence type="ECO:0000259" key="1">
    <source>
        <dbReference type="PROSITE" id="PS50404"/>
    </source>
</evidence>
<dbReference type="SUPFAM" id="SSF47616">
    <property type="entry name" value="GST C-terminal domain-like"/>
    <property type="match status" value="1"/>
</dbReference>
<dbReference type="AlphaFoldDB" id="A0A8H7EPN4"/>
<dbReference type="GO" id="GO:0004364">
    <property type="term" value="F:glutathione transferase activity"/>
    <property type="evidence" value="ECO:0007669"/>
    <property type="project" value="InterPro"/>
</dbReference>
<name>A0A8H7EPN4_9FUNG</name>
<dbReference type="Gene3D" id="3.40.30.10">
    <property type="entry name" value="Glutaredoxin"/>
    <property type="match status" value="1"/>
</dbReference>
<dbReference type="PANTHER" id="PTHR45374">
    <property type="entry name" value="GLUTATHIONE S-TRANSFERASE TCHQD"/>
    <property type="match status" value="1"/>
</dbReference>
<feature type="domain" description="GST N-terminal" evidence="1">
    <location>
        <begin position="10"/>
        <end position="97"/>
    </location>
</feature>
<gene>
    <name evidence="3" type="ORF">EC973_000943</name>
</gene>
<dbReference type="PROSITE" id="PS50404">
    <property type="entry name" value="GST_NTER"/>
    <property type="match status" value="1"/>
</dbReference>
<sequence>MTTAAANTIQSVKLYTFKLSLWAAVPRLLIAEKAIPNVEEVDVDLSKAENHAPDYLKMNPHATVPTLEVINHKDVHTILTDSITVTEYLDQQAGSPLHPEGGEKERREMEELIQAMHGRYDLGNQVFFTSGSLSEIETKRSLISPFLQGRIEAWKSYAAADGTTSEDRTRYERLIQETEPMLAVYQGTTSPSSMFDINRKYWDTLTEFLDQIESRLQKDDRPYLTGQRYTLADIHFTPYLHRLAIINPDIVFQNRAALIGYYERVKRRDSFAVVFG</sequence>